<keyword evidence="1" id="KW-0472">Membrane</keyword>
<reference evidence="2 3" key="1">
    <citation type="journal article" date="2016" name="Mol. Biol. Evol.">
        <title>Comparative Genomics of Early-Diverging Mushroom-Forming Fungi Provides Insights into the Origins of Lignocellulose Decay Capabilities.</title>
        <authorList>
            <person name="Nagy L.G."/>
            <person name="Riley R."/>
            <person name="Tritt A."/>
            <person name="Adam C."/>
            <person name="Daum C."/>
            <person name="Floudas D."/>
            <person name="Sun H."/>
            <person name="Yadav J.S."/>
            <person name="Pangilinan J."/>
            <person name="Larsson K.H."/>
            <person name="Matsuura K."/>
            <person name="Barry K."/>
            <person name="Labutti K."/>
            <person name="Kuo R."/>
            <person name="Ohm R.A."/>
            <person name="Bhattacharya S.S."/>
            <person name="Shirouzu T."/>
            <person name="Yoshinaga Y."/>
            <person name="Martin F.M."/>
            <person name="Grigoriev I.V."/>
            <person name="Hibbett D.S."/>
        </authorList>
    </citation>
    <scope>NUCLEOTIDE SEQUENCE [LARGE SCALE GENOMIC DNA]</scope>
    <source>
        <strain evidence="2 3">CBS 109695</strain>
    </source>
</reference>
<feature type="transmembrane region" description="Helical" evidence="1">
    <location>
        <begin position="143"/>
        <end position="163"/>
    </location>
</feature>
<name>A0A166C0N1_9AGAM</name>
<keyword evidence="1" id="KW-0812">Transmembrane</keyword>
<dbReference type="EMBL" id="KV417637">
    <property type="protein sequence ID" value="KZP13172.1"/>
    <property type="molecule type" value="Genomic_DNA"/>
</dbReference>
<accession>A0A166C0N1</accession>
<sequence>MDISDVVQQTQAATYVTWCALSLWSWDWALALAEEYETVKICGRSCAMLAYVIARISTGILCVFFLVFYMGTLNNDCNSSAFLGIGISITIGNAAKSCLFLMRVRAIYSNSKLVTVIAGVGWLGVVGTRATVAFLVHTSPVPGQTGFCAISGFASITVIALWMNWAYDTCIYIAISVRLTSYTTSSTNSRNLLSLRGDGLPHTMRHLLNDGHAYYLYVFAISPVPYGTKRTTSSTTIFFTLFAAIITISPQIGPTLQASFPIPAFAIETNMTCKIFRAMILRSVDVDHNVFLTPVETHTTATSFELTALELQTQTPDEREQV</sequence>
<feature type="transmembrane region" description="Helical" evidence="1">
    <location>
        <begin position="113"/>
        <end position="137"/>
    </location>
</feature>
<gene>
    <name evidence="2" type="ORF">FIBSPDRAFT_869632</name>
</gene>
<protein>
    <submittedName>
        <fullName evidence="2">Uncharacterized protein</fullName>
    </submittedName>
</protein>
<evidence type="ECO:0000256" key="1">
    <source>
        <dbReference type="SAM" id="Phobius"/>
    </source>
</evidence>
<evidence type="ECO:0000313" key="3">
    <source>
        <dbReference type="Proteomes" id="UP000076532"/>
    </source>
</evidence>
<evidence type="ECO:0000313" key="2">
    <source>
        <dbReference type="EMBL" id="KZP13172.1"/>
    </source>
</evidence>
<dbReference type="Proteomes" id="UP000076532">
    <property type="component" value="Unassembled WGS sequence"/>
</dbReference>
<feature type="transmembrane region" description="Helical" evidence="1">
    <location>
        <begin position="45"/>
        <end position="69"/>
    </location>
</feature>
<keyword evidence="3" id="KW-1185">Reference proteome</keyword>
<feature type="transmembrane region" description="Helical" evidence="1">
    <location>
        <begin position="81"/>
        <end position="101"/>
    </location>
</feature>
<dbReference type="AlphaFoldDB" id="A0A166C0N1"/>
<organism evidence="2 3">
    <name type="scientific">Athelia psychrophila</name>
    <dbReference type="NCBI Taxonomy" id="1759441"/>
    <lineage>
        <taxon>Eukaryota</taxon>
        <taxon>Fungi</taxon>
        <taxon>Dikarya</taxon>
        <taxon>Basidiomycota</taxon>
        <taxon>Agaricomycotina</taxon>
        <taxon>Agaricomycetes</taxon>
        <taxon>Agaricomycetidae</taxon>
        <taxon>Atheliales</taxon>
        <taxon>Atheliaceae</taxon>
        <taxon>Athelia</taxon>
    </lineage>
</organism>
<proteinExistence type="predicted"/>
<keyword evidence="1" id="KW-1133">Transmembrane helix</keyword>